<dbReference type="AlphaFoldDB" id="Q20Z83"/>
<name>Q20Z83_RHOPB</name>
<gene>
    <name evidence="1" type="ordered locus">RPC_4027</name>
</gene>
<evidence type="ECO:0000313" key="1">
    <source>
        <dbReference type="EMBL" id="ABD89553.1"/>
    </source>
</evidence>
<sequence length="132" mass="13916">MAKILHAVLGFGAITVGLGVAQLALGSDLGVATQARDQTLTIAVNRSAKSDRIVTASTAATANTRTLSFRVVGQPDLSVALRIPADQRNEARLNRPSQFAPATRPKRMVACEPVVSVLTEIAKQLQPGRCLT</sequence>
<proteinExistence type="predicted"/>
<dbReference type="EMBL" id="CP000301">
    <property type="protein sequence ID" value="ABD89553.1"/>
    <property type="molecule type" value="Genomic_DNA"/>
</dbReference>
<dbReference type="OrthoDB" id="8234890at2"/>
<dbReference type="HOGENOM" id="CLU_150006_0_0_5"/>
<reference evidence="1" key="1">
    <citation type="submission" date="2006-03" db="EMBL/GenBank/DDBJ databases">
        <title>Complete sequence of Rhodopseudomonas palustris BisB18.</title>
        <authorList>
            <consortium name="US DOE Joint Genome Institute"/>
            <person name="Copeland A."/>
            <person name="Lucas S."/>
            <person name="Lapidus A."/>
            <person name="Barry K."/>
            <person name="Detter J.C."/>
            <person name="Glavina del Rio T."/>
            <person name="Hammon N."/>
            <person name="Israni S."/>
            <person name="Dalin E."/>
            <person name="Tice H."/>
            <person name="Pitluck S."/>
            <person name="Chain P."/>
            <person name="Malfatti S."/>
            <person name="Shin M."/>
            <person name="Vergez L."/>
            <person name="Schmutz J."/>
            <person name="Larimer F."/>
            <person name="Land M."/>
            <person name="Hauser L."/>
            <person name="Pelletier D.A."/>
            <person name="Kyrpides N."/>
            <person name="Anderson I."/>
            <person name="Oda Y."/>
            <person name="Harwood C.S."/>
            <person name="Richardson P."/>
        </authorList>
    </citation>
    <scope>NUCLEOTIDE SEQUENCE [LARGE SCALE GENOMIC DNA]</scope>
    <source>
        <strain evidence="1">BisB18</strain>
    </source>
</reference>
<organism evidence="1">
    <name type="scientific">Rhodopseudomonas palustris (strain BisB18)</name>
    <dbReference type="NCBI Taxonomy" id="316056"/>
    <lineage>
        <taxon>Bacteria</taxon>
        <taxon>Pseudomonadati</taxon>
        <taxon>Pseudomonadota</taxon>
        <taxon>Alphaproteobacteria</taxon>
        <taxon>Hyphomicrobiales</taxon>
        <taxon>Nitrobacteraceae</taxon>
        <taxon>Rhodopseudomonas</taxon>
    </lineage>
</organism>
<dbReference type="KEGG" id="rpc:RPC_4027"/>
<protein>
    <submittedName>
        <fullName evidence="1">Uncharacterized protein</fullName>
    </submittedName>
</protein>
<accession>Q20Z83</accession>
<dbReference type="RefSeq" id="WP_011474434.1">
    <property type="nucleotide sequence ID" value="NC_007925.1"/>
</dbReference>
<dbReference type="eggNOG" id="ENOG5030X50">
    <property type="taxonomic scope" value="Bacteria"/>
</dbReference>